<dbReference type="GO" id="GO:0016887">
    <property type="term" value="F:ATP hydrolysis activity"/>
    <property type="evidence" value="ECO:0007669"/>
    <property type="project" value="InterPro"/>
</dbReference>
<dbReference type="GO" id="GO:0005524">
    <property type="term" value="F:ATP binding"/>
    <property type="evidence" value="ECO:0007669"/>
    <property type="project" value="UniProtKB-KW"/>
</dbReference>
<dbReference type="PANTHER" id="PTHR11638:SF18">
    <property type="entry name" value="HEAT SHOCK PROTEIN 104"/>
    <property type="match status" value="1"/>
</dbReference>
<dbReference type="Proteomes" id="UP000053681">
    <property type="component" value="Unassembled WGS sequence"/>
</dbReference>
<dbReference type="Pfam" id="PF07724">
    <property type="entry name" value="AAA_2"/>
    <property type="match status" value="1"/>
</dbReference>
<dbReference type="InterPro" id="IPR027417">
    <property type="entry name" value="P-loop_NTPase"/>
</dbReference>
<organism evidence="4 5">
    <name type="scientific">Priestia veravalensis</name>
    <dbReference type="NCBI Taxonomy" id="1414648"/>
    <lineage>
        <taxon>Bacteria</taxon>
        <taxon>Bacillati</taxon>
        <taxon>Bacillota</taxon>
        <taxon>Bacilli</taxon>
        <taxon>Bacillales</taxon>
        <taxon>Bacillaceae</taxon>
        <taxon>Priestia</taxon>
    </lineage>
</organism>
<reference evidence="4 5" key="1">
    <citation type="submission" date="2015-11" db="EMBL/GenBank/DDBJ databases">
        <title>Bacillus caseinolyticus sp nov.</title>
        <authorList>
            <person name="Dastager S.G."/>
            <person name="Mawlankar R."/>
        </authorList>
    </citation>
    <scope>NUCLEOTIDE SEQUENCE [LARGE SCALE GENOMIC DNA]</scope>
    <source>
        <strain evidence="4 5">SGD-V-76</strain>
    </source>
</reference>
<dbReference type="Gene3D" id="3.40.50.300">
    <property type="entry name" value="P-loop containing nucleotide triphosphate hydrolases"/>
    <property type="match status" value="1"/>
</dbReference>
<evidence type="ECO:0000259" key="3">
    <source>
        <dbReference type="Pfam" id="PF07724"/>
    </source>
</evidence>
<dbReference type="PRINTS" id="PR00300">
    <property type="entry name" value="CLPPROTEASEA"/>
</dbReference>
<evidence type="ECO:0000256" key="2">
    <source>
        <dbReference type="ARBA" id="ARBA00022840"/>
    </source>
</evidence>
<evidence type="ECO:0000256" key="1">
    <source>
        <dbReference type="ARBA" id="ARBA00022741"/>
    </source>
</evidence>
<protein>
    <recommendedName>
        <fullName evidence="3">ATPase AAA-type core domain-containing protein</fullName>
    </recommendedName>
</protein>
<evidence type="ECO:0000313" key="5">
    <source>
        <dbReference type="Proteomes" id="UP000053681"/>
    </source>
</evidence>
<keyword evidence="2" id="KW-0067">ATP-binding</keyword>
<dbReference type="GO" id="GO:0005737">
    <property type="term" value="C:cytoplasm"/>
    <property type="evidence" value="ECO:0007669"/>
    <property type="project" value="TreeGrafter"/>
</dbReference>
<keyword evidence="5" id="KW-1185">Reference proteome</keyword>
<proteinExistence type="predicted"/>
<dbReference type="InterPro" id="IPR050130">
    <property type="entry name" value="ClpA_ClpB"/>
</dbReference>
<feature type="domain" description="ATPase AAA-type core" evidence="3">
    <location>
        <begin position="2"/>
        <end position="115"/>
    </location>
</feature>
<dbReference type="SUPFAM" id="SSF52540">
    <property type="entry name" value="P-loop containing nucleoside triphosphate hydrolases"/>
    <property type="match status" value="1"/>
</dbReference>
<evidence type="ECO:0000313" key="4">
    <source>
        <dbReference type="EMBL" id="KSU86173.1"/>
    </source>
</evidence>
<dbReference type="InterPro" id="IPR001270">
    <property type="entry name" value="ClpA/B"/>
</dbReference>
<comment type="caution">
    <text evidence="4">The sequence shown here is derived from an EMBL/GenBank/DDBJ whole genome shotgun (WGS) entry which is preliminary data.</text>
</comment>
<dbReference type="RefSeq" id="WP_051567051.1">
    <property type="nucleotide sequence ID" value="NZ_KQ758722.1"/>
</dbReference>
<dbReference type="AlphaFoldDB" id="A0A0V8JH30"/>
<sequence>MMFFGPAGVGKTESAKIINNSLVKGELFRQQFSMFQTGEFASYLFGGSIDSPCLAKDLIKREGNVILFDEFNRCPPTFYSAFFQMFDEGIYVDKNFELSLKNSIIICTANYESRGEILSALGSPLFSRFDHFISFNPLSREAKETLIRNKFSEILKSWDADDRNILQKDEILKNLINHADSFTNARNIEKGVKGSMARTLVLNMLEEYEKDTNA</sequence>
<dbReference type="GO" id="GO:0034605">
    <property type="term" value="P:cellular response to heat"/>
    <property type="evidence" value="ECO:0007669"/>
    <property type="project" value="TreeGrafter"/>
</dbReference>
<gene>
    <name evidence="4" type="ORF">AS180_20105</name>
</gene>
<name>A0A0V8JH30_9BACI</name>
<keyword evidence="1" id="KW-0547">Nucleotide-binding</keyword>
<accession>A0A0V8JH30</accession>
<dbReference type="EMBL" id="LNQP01000108">
    <property type="protein sequence ID" value="KSU86173.1"/>
    <property type="molecule type" value="Genomic_DNA"/>
</dbReference>
<dbReference type="PANTHER" id="PTHR11638">
    <property type="entry name" value="ATP-DEPENDENT CLP PROTEASE"/>
    <property type="match status" value="1"/>
</dbReference>
<dbReference type="InterPro" id="IPR003959">
    <property type="entry name" value="ATPase_AAA_core"/>
</dbReference>